<feature type="domain" description="PpiC" evidence="7">
    <location>
        <begin position="167"/>
        <end position="259"/>
    </location>
</feature>
<comment type="catalytic activity">
    <reaction evidence="1">
        <text>[protein]-peptidylproline (omega=180) = [protein]-peptidylproline (omega=0)</text>
        <dbReference type="Rhea" id="RHEA:16237"/>
        <dbReference type="Rhea" id="RHEA-COMP:10747"/>
        <dbReference type="Rhea" id="RHEA-COMP:10748"/>
        <dbReference type="ChEBI" id="CHEBI:83833"/>
        <dbReference type="ChEBI" id="CHEBI:83834"/>
        <dbReference type="EC" id="5.2.1.8"/>
    </reaction>
</comment>
<evidence type="ECO:0000259" key="7">
    <source>
        <dbReference type="PROSITE" id="PS50198"/>
    </source>
</evidence>
<evidence type="ECO:0000256" key="4">
    <source>
        <dbReference type="ARBA" id="ARBA00023110"/>
    </source>
</evidence>
<dbReference type="eggNOG" id="COG0760">
    <property type="taxonomic scope" value="Bacteria"/>
</dbReference>
<dbReference type="SUPFAM" id="SSF109998">
    <property type="entry name" value="Triger factor/SurA peptide-binding domain-like"/>
    <property type="match status" value="1"/>
</dbReference>
<dbReference type="GO" id="GO:0003755">
    <property type="term" value="F:peptidyl-prolyl cis-trans isomerase activity"/>
    <property type="evidence" value="ECO:0007669"/>
    <property type="project" value="UniProtKB-KW"/>
</dbReference>
<accession>K9WJX7</accession>
<evidence type="ECO:0000256" key="5">
    <source>
        <dbReference type="ARBA" id="ARBA00023235"/>
    </source>
</evidence>
<dbReference type="PATRIC" id="fig|1173027.3.peg.4572"/>
<dbReference type="InterPro" id="IPR046357">
    <property type="entry name" value="PPIase_dom_sf"/>
</dbReference>
<evidence type="ECO:0000313" key="9">
    <source>
        <dbReference type="Proteomes" id="UP000010471"/>
    </source>
</evidence>
<dbReference type="EC" id="5.2.1.8" evidence="2"/>
<keyword evidence="4 6" id="KW-0697">Rotamase</keyword>
<keyword evidence="9" id="KW-1185">Reference proteome</keyword>
<protein>
    <recommendedName>
        <fullName evidence="2">peptidylprolyl isomerase</fullName>
        <ecNumber evidence="2">5.2.1.8</ecNumber>
    </recommendedName>
</protein>
<dbReference type="InterPro" id="IPR000297">
    <property type="entry name" value="PPIase_PpiC"/>
</dbReference>
<reference evidence="8 9" key="1">
    <citation type="submission" date="2012-06" db="EMBL/GenBank/DDBJ databases">
        <title>Finished chromosome of genome of Microcoleus sp. PCC 7113.</title>
        <authorList>
            <consortium name="US DOE Joint Genome Institute"/>
            <person name="Gugger M."/>
            <person name="Coursin T."/>
            <person name="Rippka R."/>
            <person name="Tandeau De Marsac N."/>
            <person name="Huntemann M."/>
            <person name="Wei C.-L."/>
            <person name="Han J."/>
            <person name="Detter J.C."/>
            <person name="Han C."/>
            <person name="Tapia R."/>
            <person name="Chen A."/>
            <person name="Kyrpides N."/>
            <person name="Mavromatis K."/>
            <person name="Markowitz V."/>
            <person name="Szeto E."/>
            <person name="Ivanova N."/>
            <person name="Pagani I."/>
            <person name="Pati A."/>
            <person name="Goodwin L."/>
            <person name="Nordberg H.P."/>
            <person name="Cantor M.N."/>
            <person name="Hua S.X."/>
            <person name="Woyke T."/>
            <person name="Kerfeld C.A."/>
        </authorList>
    </citation>
    <scope>NUCLEOTIDE SEQUENCE [LARGE SCALE GENOMIC DNA]</scope>
    <source>
        <strain evidence="8 9">PCC 7113</strain>
    </source>
</reference>
<dbReference type="PANTHER" id="PTHR47245:SF1">
    <property type="entry name" value="FOLDASE PROTEIN PRSA"/>
    <property type="match status" value="1"/>
</dbReference>
<evidence type="ECO:0000256" key="2">
    <source>
        <dbReference type="ARBA" id="ARBA00013194"/>
    </source>
</evidence>
<dbReference type="Proteomes" id="UP000010471">
    <property type="component" value="Chromosome"/>
</dbReference>
<dbReference type="EMBL" id="CP003630">
    <property type="protein sequence ID" value="AFZ19842.1"/>
    <property type="molecule type" value="Genomic_DNA"/>
</dbReference>
<dbReference type="InterPro" id="IPR050245">
    <property type="entry name" value="PrsA_foldase"/>
</dbReference>
<keyword evidence="3" id="KW-0732">Signal</keyword>
<proteinExistence type="predicted"/>
<organism evidence="8 9">
    <name type="scientific">Allocoleopsis franciscana PCC 7113</name>
    <dbReference type="NCBI Taxonomy" id="1173027"/>
    <lineage>
        <taxon>Bacteria</taxon>
        <taxon>Bacillati</taxon>
        <taxon>Cyanobacteriota</taxon>
        <taxon>Cyanophyceae</taxon>
        <taxon>Coleofasciculales</taxon>
        <taxon>Coleofasciculaceae</taxon>
        <taxon>Allocoleopsis</taxon>
        <taxon>Allocoleopsis franciscana</taxon>
    </lineage>
</organism>
<dbReference type="InterPro" id="IPR027304">
    <property type="entry name" value="Trigger_fact/SurA_dom_sf"/>
</dbReference>
<sequence>MICFLGALTFDSRRPFFEKFFNNPTTDRGAFLIIWVVFASVDWQDLTSNNIYSMDAILQIGDRTITAEEILPLLAGYQLLAPLLRELIIDQAIAEIDCTPEEAAQARKQFFEQNQITSEETQQAWMQQRKMTAEQLESLTIRGVKIEKFKQITWGNKLESYFLSRKSQLDRVIYSLIRSQDPGIIQELFFRVQEGEQSFADLAREYSQGPEAETGGLIGPVELSTPHPAIAQILRLSQPGQLAPPTRLGEWLVIVRLEKFIPAQLDAPMRQRLLNECFSTWLTEQLNQQLAVLN</sequence>
<dbReference type="SUPFAM" id="SSF54534">
    <property type="entry name" value="FKBP-like"/>
    <property type="match status" value="1"/>
</dbReference>
<name>K9WJX7_9CYAN</name>
<dbReference type="HOGENOM" id="CLU_082394_0_0_3"/>
<dbReference type="AlphaFoldDB" id="K9WJX7"/>
<dbReference type="Pfam" id="PF00639">
    <property type="entry name" value="Rotamase"/>
    <property type="match status" value="1"/>
</dbReference>
<gene>
    <name evidence="8" type="ORF">Mic7113_4140</name>
</gene>
<dbReference type="STRING" id="1173027.Mic7113_4140"/>
<keyword evidence="5 6" id="KW-0413">Isomerase</keyword>
<evidence type="ECO:0000256" key="1">
    <source>
        <dbReference type="ARBA" id="ARBA00000971"/>
    </source>
</evidence>
<dbReference type="PANTHER" id="PTHR47245">
    <property type="entry name" value="PEPTIDYLPROLYL ISOMERASE"/>
    <property type="match status" value="1"/>
</dbReference>
<evidence type="ECO:0000313" key="8">
    <source>
        <dbReference type="EMBL" id="AFZ19842.1"/>
    </source>
</evidence>
<evidence type="ECO:0000256" key="6">
    <source>
        <dbReference type="PROSITE-ProRule" id="PRU00278"/>
    </source>
</evidence>
<evidence type="ECO:0000256" key="3">
    <source>
        <dbReference type="ARBA" id="ARBA00022729"/>
    </source>
</evidence>
<dbReference type="Gene3D" id="3.10.50.40">
    <property type="match status" value="1"/>
</dbReference>
<dbReference type="PROSITE" id="PS50198">
    <property type="entry name" value="PPIC_PPIASE_2"/>
    <property type="match status" value="1"/>
</dbReference>
<dbReference type="KEGG" id="mic:Mic7113_4140"/>